<dbReference type="RefSeq" id="WP_279288919.1">
    <property type="nucleotide sequence ID" value="NZ_JACHFW010000010.1"/>
</dbReference>
<protein>
    <submittedName>
        <fullName evidence="1">Uncharacterized protein</fullName>
    </submittedName>
</protein>
<evidence type="ECO:0000313" key="1">
    <source>
        <dbReference type="EMBL" id="MBB5265304.1"/>
    </source>
</evidence>
<gene>
    <name evidence="1" type="ORF">HNP82_002447</name>
</gene>
<sequence length="43" mass="5142">MSVKTTIQKFGLEQAFNYLYKDPDKNMLKIMDWADRFAGEIRK</sequence>
<proteinExistence type="predicted"/>
<comment type="caution">
    <text evidence="1">The sequence shown here is derived from an EMBL/GenBank/DDBJ whole genome shotgun (WGS) entry which is preliminary data.</text>
</comment>
<reference evidence="1 2" key="1">
    <citation type="submission" date="2020-08" db="EMBL/GenBank/DDBJ databases">
        <title>Genomic Encyclopedia of Type Strains, Phase IV (KMG-IV): sequencing the most valuable type-strain genomes for metagenomic binning, comparative biology and taxonomic classification.</title>
        <authorList>
            <person name="Goeker M."/>
        </authorList>
    </citation>
    <scope>NUCLEOTIDE SEQUENCE [LARGE SCALE GENOMIC DNA]</scope>
    <source>
        <strain evidence="1 2">DSM 106146</strain>
    </source>
</reference>
<accession>A0A7W8HBB5</accession>
<name>A0A7W8HBB5_9FIRM</name>
<dbReference type="AlphaFoldDB" id="A0A7W8HBB5"/>
<dbReference type="Proteomes" id="UP000543642">
    <property type="component" value="Unassembled WGS sequence"/>
</dbReference>
<dbReference type="EMBL" id="JACHFW010000010">
    <property type="protein sequence ID" value="MBB5265304.1"/>
    <property type="molecule type" value="Genomic_DNA"/>
</dbReference>
<keyword evidence="2" id="KW-1185">Reference proteome</keyword>
<evidence type="ECO:0000313" key="2">
    <source>
        <dbReference type="Proteomes" id="UP000543642"/>
    </source>
</evidence>
<organism evidence="1 2">
    <name type="scientific">Catenibacillus scindens</name>
    <dbReference type="NCBI Taxonomy" id="673271"/>
    <lineage>
        <taxon>Bacteria</taxon>
        <taxon>Bacillati</taxon>
        <taxon>Bacillota</taxon>
        <taxon>Clostridia</taxon>
        <taxon>Lachnospirales</taxon>
        <taxon>Lachnospiraceae</taxon>
        <taxon>Catenibacillus</taxon>
    </lineage>
</organism>